<name>A0A943DEX7_9FIRM</name>
<dbReference type="AlphaFoldDB" id="A0A943DEX7"/>
<dbReference type="SUPFAM" id="SSF47413">
    <property type="entry name" value="lambda repressor-like DNA-binding domains"/>
    <property type="match status" value="1"/>
</dbReference>
<reference evidence="5" key="1">
    <citation type="submission" date="2021-02" db="EMBL/GenBank/DDBJ databases">
        <title>Infant gut strain persistence is associated with maternal origin, phylogeny, and functional potential including surface adhesion and iron acquisition.</title>
        <authorList>
            <person name="Lou Y.C."/>
        </authorList>
    </citation>
    <scope>NUCLEOTIDE SEQUENCE</scope>
    <source>
        <strain evidence="5">L3_101_000M1_dasL3_101_000M1_concoct_87</strain>
    </source>
</reference>
<gene>
    <name evidence="5" type="ORF">KHY36_07275</name>
</gene>
<dbReference type="InterPro" id="IPR046335">
    <property type="entry name" value="LacI/GalR-like_sensor"/>
</dbReference>
<dbReference type="CDD" id="cd01392">
    <property type="entry name" value="HTH_LacI"/>
    <property type="match status" value="1"/>
</dbReference>
<dbReference type="InterPro" id="IPR000843">
    <property type="entry name" value="HTH_LacI"/>
</dbReference>
<evidence type="ECO:0000256" key="1">
    <source>
        <dbReference type="ARBA" id="ARBA00023015"/>
    </source>
</evidence>
<dbReference type="Gene3D" id="3.40.50.2300">
    <property type="match status" value="2"/>
</dbReference>
<dbReference type="GO" id="GO:0003700">
    <property type="term" value="F:DNA-binding transcription factor activity"/>
    <property type="evidence" value="ECO:0007669"/>
    <property type="project" value="TreeGrafter"/>
</dbReference>
<evidence type="ECO:0000256" key="3">
    <source>
        <dbReference type="ARBA" id="ARBA00023163"/>
    </source>
</evidence>
<protein>
    <submittedName>
        <fullName evidence="5">LacI family DNA-binding transcriptional regulator</fullName>
    </submittedName>
</protein>
<feature type="domain" description="HTH lacI-type" evidence="4">
    <location>
        <begin position="6"/>
        <end position="61"/>
    </location>
</feature>
<dbReference type="Pfam" id="PF13377">
    <property type="entry name" value="Peripla_BP_3"/>
    <property type="match status" value="1"/>
</dbReference>
<dbReference type="InterPro" id="IPR028082">
    <property type="entry name" value="Peripla_BP_I"/>
</dbReference>
<dbReference type="GO" id="GO:0000976">
    <property type="term" value="F:transcription cis-regulatory region binding"/>
    <property type="evidence" value="ECO:0007669"/>
    <property type="project" value="TreeGrafter"/>
</dbReference>
<dbReference type="PANTHER" id="PTHR30146:SF24">
    <property type="entry name" value="XYLOSE OPERON REGULATORY PROTEIN"/>
    <property type="match status" value="1"/>
</dbReference>
<dbReference type="Pfam" id="PF00356">
    <property type="entry name" value="LacI"/>
    <property type="match status" value="1"/>
</dbReference>
<dbReference type="PROSITE" id="PS50932">
    <property type="entry name" value="HTH_LACI_2"/>
    <property type="match status" value="1"/>
</dbReference>
<dbReference type="CDD" id="cd06267">
    <property type="entry name" value="PBP1_LacI_sugar_binding-like"/>
    <property type="match status" value="1"/>
</dbReference>
<keyword evidence="3" id="KW-0804">Transcription</keyword>
<proteinExistence type="predicted"/>
<accession>A0A943DEX7</accession>
<evidence type="ECO:0000259" key="4">
    <source>
        <dbReference type="PROSITE" id="PS50932"/>
    </source>
</evidence>
<evidence type="ECO:0000313" key="5">
    <source>
        <dbReference type="EMBL" id="MBS5332311.1"/>
    </source>
</evidence>
<dbReference type="InterPro" id="IPR010982">
    <property type="entry name" value="Lambda_DNA-bd_dom_sf"/>
</dbReference>
<keyword evidence="1" id="KW-0805">Transcription regulation</keyword>
<sequence>MQENRIRIVDIAERLGLSTATVSNVIHGKTSKMSPRTAQRVWQELEAVGYIPDMAGVWLAQKSSRIIGVVVDDSPKYEGKVLEDGFVTASLNALSREANEKGFFLMIKTTRTLDEVPAFASMWRMEGLILMGFCEADYAALRRAIRTPIVVYDGYMQGCPGVVNLVIDHADGGRQAGQYLKAAGHTRALCLADNNICMDKERMDGFAAAFGPDRVTRWQVPVQARPRQQFYEENFEALRTSGITAIFAVSDFYALECMRFLQAKGLRVPGDMAVVGFDDSEASRTGYPSLTTVRQDAALRAGIAVTSIEAMGRGQSCAEKIVLPVTLLPRESTGGVSCQNL</sequence>
<organism evidence="5 6">
    <name type="scientific">Subdoligranulum variabile</name>
    <dbReference type="NCBI Taxonomy" id="214851"/>
    <lineage>
        <taxon>Bacteria</taxon>
        <taxon>Bacillati</taxon>
        <taxon>Bacillota</taxon>
        <taxon>Clostridia</taxon>
        <taxon>Eubacteriales</taxon>
        <taxon>Oscillospiraceae</taxon>
        <taxon>Subdoligranulum</taxon>
    </lineage>
</organism>
<comment type="caution">
    <text evidence="5">The sequence shown here is derived from an EMBL/GenBank/DDBJ whole genome shotgun (WGS) entry which is preliminary data.</text>
</comment>
<evidence type="ECO:0000313" key="6">
    <source>
        <dbReference type="Proteomes" id="UP000759273"/>
    </source>
</evidence>
<dbReference type="Proteomes" id="UP000759273">
    <property type="component" value="Unassembled WGS sequence"/>
</dbReference>
<dbReference type="SMART" id="SM00354">
    <property type="entry name" value="HTH_LACI"/>
    <property type="match status" value="1"/>
</dbReference>
<keyword evidence="2 5" id="KW-0238">DNA-binding</keyword>
<dbReference type="PANTHER" id="PTHR30146">
    <property type="entry name" value="LACI-RELATED TRANSCRIPTIONAL REPRESSOR"/>
    <property type="match status" value="1"/>
</dbReference>
<dbReference type="EMBL" id="JAGZGG010000014">
    <property type="protein sequence ID" value="MBS5332311.1"/>
    <property type="molecule type" value="Genomic_DNA"/>
</dbReference>
<dbReference type="SUPFAM" id="SSF53822">
    <property type="entry name" value="Periplasmic binding protein-like I"/>
    <property type="match status" value="1"/>
</dbReference>
<dbReference type="Gene3D" id="1.10.260.40">
    <property type="entry name" value="lambda repressor-like DNA-binding domains"/>
    <property type="match status" value="1"/>
</dbReference>
<evidence type="ECO:0000256" key="2">
    <source>
        <dbReference type="ARBA" id="ARBA00023125"/>
    </source>
</evidence>